<evidence type="ECO:0000313" key="1">
    <source>
        <dbReference type="EMBL" id="GAA07427.1"/>
    </source>
</evidence>
<comment type="caution">
    <text evidence="1">The sequence shown here is derived from an EMBL/GenBank/DDBJ whole genome shotgun (WGS) entry which is preliminary data.</text>
</comment>
<name>F7VAN2_9PROT</name>
<gene>
    <name evidence="1" type="ORF">ATPR_0431</name>
</gene>
<organism evidence="1 2">
    <name type="scientific">Acetobacter tropicalis NBRC 101654</name>
    <dbReference type="NCBI Taxonomy" id="749388"/>
    <lineage>
        <taxon>Bacteria</taxon>
        <taxon>Pseudomonadati</taxon>
        <taxon>Pseudomonadota</taxon>
        <taxon>Alphaproteobacteria</taxon>
        <taxon>Acetobacterales</taxon>
        <taxon>Acetobacteraceae</taxon>
        <taxon>Acetobacter</taxon>
    </lineage>
</organism>
<protein>
    <submittedName>
        <fullName evidence="1">Uncharacterized protein</fullName>
    </submittedName>
</protein>
<evidence type="ECO:0000313" key="2">
    <source>
        <dbReference type="Proteomes" id="UP000004319"/>
    </source>
</evidence>
<dbReference type="EMBL" id="BABS01000008">
    <property type="protein sequence ID" value="GAA07427.1"/>
    <property type="molecule type" value="Genomic_DNA"/>
</dbReference>
<dbReference type="Proteomes" id="UP000004319">
    <property type="component" value="Unassembled WGS sequence"/>
</dbReference>
<sequence length="39" mass="4546">MDQVAEAVLLGAAIVWVGNKDHENRNRSGKHWQYWLLHC</sequence>
<proteinExistence type="predicted"/>
<accession>F7VAN2</accession>
<dbReference type="AlphaFoldDB" id="F7VAN2"/>
<reference evidence="1 2" key="1">
    <citation type="journal article" date="2011" name="Biochem. Biophys. Res. Commun.">
        <title>Increased number of Arginine-based salt bridges contributes to the thermotolerance of thermotolerant acetic acid bacteria, Acetobacter tropicalis SKU1100.</title>
        <authorList>
            <person name="Matsutani M."/>
            <person name="Hirakawa H."/>
            <person name="Nishikura M."/>
            <person name="Soemphol W."/>
            <person name="Ali I.A.I."/>
            <person name="Yakushi T."/>
            <person name="Matsushita K."/>
        </authorList>
    </citation>
    <scope>NUCLEOTIDE SEQUENCE [LARGE SCALE GENOMIC DNA]</scope>
    <source>
        <strain evidence="1 2">NBRC 101654</strain>
    </source>
</reference>